<dbReference type="Proteomes" id="UP001293593">
    <property type="component" value="Unassembled WGS sequence"/>
</dbReference>
<dbReference type="AlphaFoldDB" id="A0AAE1J2P4"/>
<sequence length="417" mass="46550">MARINQRAMEKFMRITGVSEATAMQKLEKCGDVIDALIEHFNEGDRNVAGEVRETTIDVTDGNQNTPQDEQTNKISSDTSLCGTARDEQMTPFRTLNELPRLLSQDIDLAMSLSIETAEQEGAQRLQGDVSAPNVGPPESSGVELGKIAASNGRLELLEVAGRSFLQDLAKIADDIETGTMSSSGYRDSKNNPQHNRNSILEEELGGISSEERDDALMLEAIMLGGIPEGNGYSLPNDFMQNRASYPLPAPRPPSPSLSAQRLVREQQDDECLKSLQADIEKALRAVEEAKAALEEEWRRDEESQKKLREEKCLELERRMAAKEAALPPEPSSEDENAVTLLVKMPDGRCRGRRFLKSDNLQYLFDFIDTSWMVKPGTYRFVRRSYPRRVFSDGEGAFTLNEVGVTNKQEVLYLELI</sequence>
<dbReference type="Gene3D" id="3.10.20.90">
    <property type="entry name" value="Phosphatidylinositol 3-kinase Catalytic Subunit, Chain A, domain 1"/>
    <property type="match status" value="1"/>
</dbReference>
<dbReference type="PROSITE" id="PS50033">
    <property type="entry name" value="UBX"/>
    <property type="match status" value="1"/>
</dbReference>
<feature type="coiled-coil region" evidence="2">
    <location>
        <begin position="273"/>
        <end position="319"/>
    </location>
</feature>
<evidence type="ECO:0000313" key="5">
    <source>
        <dbReference type="EMBL" id="KAK4262722.1"/>
    </source>
</evidence>
<evidence type="ECO:0000256" key="2">
    <source>
        <dbReference type="SAM" id="Coils"/>
    </source>
</evidence>
<organism evidence="5 6">
    <name type="scientific">Acacia crassicarpa</name>
    <name type="common">northern wattle</name>
    <dbReference type="NCBI Taxonomy" id="499986"/>
    <lineage>
        <taxon>Eukaryota</taxon>
        <taxon>Viridiplantae</taxon>
        <taxon>Streptophyta</taxon>
        <taxon>Embryophyta</taxon>
        <taxon>Tracheophyta</taxon>
        <taxon>Spermatophyta</taxon>
        <taxon>Magnoliopsida</taxon>
        <taxon>eudicotyledons</taxon>
        <taxon>Gunneridae</taxon>
        <taxon>Pentapetalae</taxon>
        <taxon>rosids</taxon>
        <taxon>fabids</taxon>
        <taxon>Fabales</taxon>
        <taxon>Fabaceae</taxon>
        <taxon>Caesalpinioideae</taxon>
        <taxon>mimosoid clade</taxon>
        <taxon>Acacieae</taxon>
        <taxon>Acacia</taxon>
    </lineage>
</organism>
<keyword evidence="6" id="KW-1185">Reference proteome</keyword>
<feature type="region of interest" description="Disordered" evidence="3">
    <location>
        <begin position="179"/>
        <end position="198"/>
    </location>
</feature>
<dbReference type="CDD" id="cd01767">
    <property type="entry name" value="UBX"/>
    <property type="match status" value="1"/>
</dbReference>
<feature type="region of interest" description="Disordered" evidence="3">
    <location>
        <begin position="59"/>
        <end position="79"/>
    </location>
</feature>
<name>A0AAE1J2P4_9FABA</name>
<comment type="caution">
    <text evidence="5">The sequence shown here is derived from an EMBL/GenBank/DDBJ whole genome shotgun (WGS) entry which is preliminary data.</text>
</comment>
<accession>A0AAE1J2P4</accession>
<evidence type="ECO:0000259" key="4">
    <source>
        <dbReference type="PROSITE" id="PS50033"/>
    </source>
</evidence>
<dbReference type="InterPro" id="IPR050730">
    <property type="entry name" value="UBX_domain-protein"/>
</dbReference>
<dbReference type="PANTHER" id="PTHR23322">
    <property type="entry name" value="FAS-ASSOCIATED PROTEIN"/>
    <property type="match status" value="1"/>
</dbReference>
<reference evidence="5" key="1">
    <citation type="submission" date="2023-10" db="EMBL/GenBank/DDBJ databases">
        <title>Chromosome-level genome of the transformable northern wattle, Acacia crassicarpa.</title>
        <authorList>
            <person name="Massaro I."/>
            <person name="Sinha N.R."/>
            <person name="Poethig S."/>
            <person name="Leichty A.R."/>
        </authorList>
    </citation>
    <scope>NUCLEOTIDE SEQUENCE</scope>
    <source>
        <strain evidence="5">Acra3RX</strain>
        <tissue evidence="5">Leaf</tissue>
    </source>
</reference>
<evidence type="ECO:0000313" key="6">
    <source>
        <dbReference type="Proteomes" id="UP001293593"/>
    </source>
</evidence>
<gene>
    <name evidence="5" type="ORF">QN277_028248</name>
</gene>
<dbReference type="EMBL" id="JAWXYG010000009">
    <property type="protein sequence ID" value="KAK4262722.1"/>
    <property type="molecule type" value="Genomic_DNA"/>
</dbReference>
<evidence type="ECO:0000256" key="1">
    <source>
        <dbReference type="ARBA" id="ARBA00022786"/>
    </source>
</evidence>
<dbReference type="Pfam" id="PF00789">
    <property type="entry name" value="UBX"/>
    <property type="match status" value="1"/>
</dbReference>
<proteinExistence type="predicted"/>
<dbReference type="InterPro" id="IPR029071">
    <property type="entry name" value="Ubiquitin-like_domsf"/>
</dbReference>
<keyword evidence="1" id="KW-0833">Ubl conjugation pathway</keyword>
<dbReference type="GO" id="GO:0043130">
    <property type="term" value="F:ubiquitin binding"/>
    <property type="evidence" value="ECO:0007669"/>
    <property type="project" value="TreeGrafter"/>
</dbReference>
<keyword evidence="2" id="KW-0175">Coiled coil</keyword>
<dbReference type="SUPFAM" id="SSF54236">
    <property type="entry name" value="Ubiquitin-like"/>
    <property type="match status" value="1"/>
</dbReference>
<dbReference type="PANTHER" id="PTHR23322:SF93">
    <property type="entry name" value="UBX DOMAIN-CONTAINING PROTEIN 8"/>
    <property type="match status" value="1"/>
</dbReference>
<protein>
    <recommendedName>
        <fullName evidence="4">UBX domain-containing protein</fullName>
    </recommendedName>
</protein>
<evidence type="ECO:0000256" key="3">
    <source>
        <dbReference type="SAM" id="MobiDB-lite"/>
    </source>
</evidence>
<dbReference type="InterPro" id="IPR001012">
    <property type="entry name" value="UBX_dom"/>
</dbReference>
<feature type="domain" description="UBX" evidence="4">
    <location>
        <begin position="334"/>
        <end position="413"/>
    </location>
</feature>